<evidence type="ECO:0000256" key="6">
    <source>
        <dbReference type="ARBA" id="ARBA00022989"/>
    </source>
</evidence>
<feature type="transmembrane region" description="Helical" evidence="9">
    <location>
        <begin position="114"/>
        <end position="138"/>
    </location>
</feature>
<dbReference type="PANTHER" id="PTHR30625">
    <property type="entry name" value="PROTEIN TOLQ"/>
    <property type="match status" value="1"/>
</dbReference>
<evidence type="ECO:0000256" key="5">
    <source>
        <dbReference type="ARBA" id="ARBA00022927"/>
    </source>
</evidence>
<feature type="transmembrane region" description="Helical" evidence="9">
    <location>
        <begin position="158"/>
        <end position="179"/>
    </location>
</feature>
<dbReference type="RefSeq" id="WP_072287063.1">
    <property type="nucleotide sequence ID" value="NZ_CP015455.1"/>
</dbReference>
<name>A0A1L3GH04_SYNAC</name>
<keyword evidence="5 8" id="KW-0653">Protein transport</keyword>
<dbReference type="AlphaFoldDB" id="A0A1L3GH04"/>
<evidence type="ECO:0000259" key="10">
    <source>
        <dbReference type="Pfam" id="PF01618"/>
    </source>
</evidence>
<keyword evidence="6 9" id="KW-1133">Transmembrane helix</keyword>
<dbReference type="STRING" id="29542.A6070_03375"/>
<dbReference type="PANTHER" id="PTHR30625:SF15">
    <property type="entry name" value="BIOPOLYMER TRANSPORT PROTEIN EXBB"/>
    <property type="match status" value="1"/>
</dbReference>
<dbReference type="KEGG" id="pace:A6070_03375"/>
<reference evidence="11 12" key="1">
    <citation type="journal article" date="2017" name="Genome Announc.">
        <title>Complete Genome Sequences of Two Acetylene-Fermenting Pelobacter acetylenicus Strains.</title>
        <authorList>
            <person name="Sutton J.M."/>
            <person name="Baesman S.M."/>
            <person name="Fierst J.L."/>
            <person name="Poret-Peterson A.T."/>
            <person name="Oremland R.S."/>
            <person name="Dunlap D.S."/>
            <person name="Akob D.M."/>
        </authorList>
    </citation>
    <scope>NUCLEOTIDE SEQUENCE [LARGE SCALE GENOMIC DNA]</scope>
    <source>
        <strain evidence="11 12">DSM 3247</strain>
    </source>
</reference>
<evidence type="ECO:0000256" key="7">
    <source>
        <dbReference type="ARBA" id="ARBA00023136"/>
    </source>
</evidence>
<dbReference type="EMBL" id="CP015518">
    <property type="protein sequence ID" value="APG25214.1"/>
    <property type="molecule type" value="Genomic_DNA"/>
</dbReference>
<keyword evidence="3" id="KW-1003">Cell membrane</keyword>
<evidence type="ECO:0000313" key="12">
    <source>
        <dbReference type="Proteomes" id="UP000182264"/>
    </source>
</evidence>
<protein>
    <recommendedName>
        <fullName evidence="10">MotA/TolQ/ExbB proton channel domain-containing protein</fullName>
    </recommendedName>
</protein>
<evidence type="ECO:0000256" key="2">
    <source>
        <dbReference type="ARBA" id="ARBA00022448"/>
    </source>
</evidence>
<keyword evidence="4 9" id="KW-0812">Transmembrane</keyword>
<evidence type="ECO:0000256" key="4">
    <source>
        <dbReference type="ARBA" id="ARBA00022692"/>
    </source>
</evidence>
<dbReference type="OrthoDB" id="4045at2"/>
<sequence>MQNWLAFLEKAGPIGLMIIFCSVIALFIIVERALAFRSLRLRDGRLYHRLRKRAQEGSFDEAAALARQERHPWAVAMVEVLARLAGKGGASTRTELEKTFSHVAAREVRGMERFLPTLFLIASISPLLGLLGTVTGMIKAFKAIENLGGKVDASVLAGGIWEAMLTTALGLGVAIPAMVAHNYLQGRVHATVADMKEETGIFLDALEDAGILAAGENKNTVRVQSINGSGREVG</sequence>
<evidence type="ECO:0000256" key="1">
    <source>
        <dbReference type="ARBA" id="ARBA00004651"/>
    </source>
</evidence>
<accession>A0A1L3GH04</accession>
<dbReference type="Proteomes" id="UP000182264">
    <property type="component" value="Chromosome"/>
</dbReference>
<keyword evidence="12" id="KW-1185">Reference proteome</keyword>
<gene>
    <name evidence="11" type="ORF">A7E75_09400</name>
</gene>
<dbReference type="GO" id="GO:0017038">
    <property type="term" value="P:protein import"/>
    <property type="evidence" value="ECO:0007669"/>
    <property type="project" value="TreeGrafter"/>
</dbReference>
<dbReference type="GO" id="GO:0005886">
    <property type="term" value="C:plasma membrane"/>
    <property type="evidence" value="ECO:0007669"/>
    <property type="project" value="UniProtKB-SubCell"/>
</dbReference>
<keyword evidence="7 9" id="KW-0472">Membrane</keyword>
<organism evidence="11 12">
    <name type="scientific">Syntrophotalea acetylenica</name>
    <name type="common">Pelobacter acetylenicus</name>
    <dbReference type="NCBI Taxonomy" id="29542"/>
    <lineage>
        <taxon>Bacteria</taxon>
        <taxon>Pseudomonadati</taxon>
        <taxon>Thermodesulfobacteriota</taxon>
        <taxon>Desulfuromonadia</taxon>
        <taxon>Desulfuromonadales</taxon>
        <taxon>Syntrophotaleaceae</taxon>
        <taxon>Syntrophotalea</taxon>
    </lineage>
</organism>
<feature type="domain" description="MotA/TolQ/ExbB proton channel" evidence="10">
    <location>
        <begin position="91"/>
        <end position="196"/>
    </location>
</feature>
<evidence type="ECO:0000256" key="8">
    <source>
        <dbReference type="RuleBase" id="RU004057"/>
    </source>
</evidence>
<keyword evidence="2 8" id="KW-0813">Transport</keyword>
<feature type="transmembrane region" description="Helical" evidence="9">
    <location>
        <begin position="12"/>
        <end position="30"/>
    </location>
</feature>
<dbReference type="InterPro" id="IPR002898">
    <property type="entry name" value="MotA_ExbB_proton_chnl"/>
</dbReference>
<dbReference type="InterPro" id="IPR050790">
    <property type="entry name" value="ExbB/TolQ_transport"/>
</dbReference>
<proteinExistence type="inferred from homology"/>
<evidence type="ECO:0000256" key="3">
    <source>
        <dbReference type="ARBA" id="ARBA00022475"/>
    </source>
</evidence>
<evidence type="ECO:0000256" key="9">
    <source>
        <dbReference type="SAM" id="Phobius"/>
    </source>
</evidence>
<comment type="subcellular location">
    <subcellularLocation>
        <location evidence="1">Cell membrane</location>
        <topology evidence="1">Multi-pass membrane protein</topology>
    </subcellularLocation>
    <subcellularLocation>
        <location evidence="8">Membrane</location>
        <topology evidence="8">Multi-pass membrane protein</topology>
    </subcellularLocation>
</comment>
<dbReference type="Pfam" id="PF01618">
    <property type="entry name" value="MotA_ExbB"/>
    <property type="match status" value="1"/>
</dbReference>
<evidence type="ECO:0000313" key="11">
    <source>
        <dbReference type="EMBL" id="APG25214.1"/>
    </source>
</evidence>
<comment type="similarity">
    <text evidence="8">Belongs to the exbB/tolQ family.</text>
</comment>